<accession>A0ABM3JNZ4</accession>
<dbReference type="Pfam" id="PF14214">
    <property type="entry name" value="Helitron_like_N"/>
    <property type="match status" value="1"/>
</dbReference>
<evidence type="ECO:0000256" key="1">
    <source>
        <dbReference type="RuleBase" id="RU363044"/>
    </source>
</evidence>
<feature type="domain" description="Helitron helicase-like" evidence="4">
    <location>
        <begin position="321"/>
        <end position="501"/>
    </location>
</feature>
<name>A0ABM3JNZ4_BACDO</name>
<keyword evidence="1" id="KW-0347">Helicase</keyword>
<comment type="catalytic activity">
    <reaction evidence="1">
        <text>ATP + H2O = ADP + phosphate + H(+)</text>
        <dbReference type="Rhea" id="RHEA:13065"/>
        <dbReference type="ChEBI" id="CHEBI:15377"/>
        <dbReference type="ChEBI" id="CHEBI:15378"/>
        <dbReference type="ChEBI" id="CHEBI:30616"/>
        <dbReference type="ChEBI" id="CHEBI:43474"/>
        <dbReference type="ChEBI" id="CHEBI:456216"/>
        <dbReference type="EC" id="5.6.2.3"/>
    </reaction>
</comment>
<dbReference type="GeneID" id="125778258"/>
<keyword evidence="1" id="KW-0067">ATP-binding</keyword>
<proteinExistence type="inferred from homology"/>
<keyword evidence="5" id="KW-1185">Reference proteome</keyword>
<dbReference type="Pfam" id="PF05970">
    <property type="entry name" value="PIF1"/>
    <property type="match status" value="1"/>
</dbReference>
<gene>
    <name evidence="6" type="primary">LOC125778258</name>
</gene>
<evidence type="ECO:0000259" key="4">
    <source>
        <dbReference type="Pfam" id="PF14214"/>
    </source>
</evidence>
<dbReference type="Proteomes" id="UP001652620">
    <property type="component" value="Chromosome 4"/>
</dbReference>
<keyword evidence="1" id="KW-0234">DNA repair</keyword>
<evidence type="ECO:0000256" key="2">
    <source>
        <dbReference type="SAM" id="MobiDB-lite"/>
    </source>
</evidence>
<organism evidence="5 6">
    <name type="scientific">Bactrocera dorsalis</name>
    <name type="common">Oriental fruit fly</name>
    <name type="synonym">Dacus dorsalis</name>
    <dbReference type="NCBI Taxonomy" id="27457"/>
    <lineage>
        <taxon>Eukaryota</taxon>
        <taxon>Metazoa</taxon>
        <taxon>Ecdysozoa</taxon>
        <taxon>Arthropoda</taxon>
        <taxon>Hexapoda</taxon>
        <taxon>Insecta</taxon>
        <taxon>Pterygota</taxon>
        <taxon>Neoptera</taxon>
        <taxon>Endopterygota</taxon>
        <taxon>Diptera</taxon>
        <taxon>Brachycera</taxon>
        <taxon>Muscomorpha</taxon>
        <taxon>Tephritoidea</taxon>
        <taxon>Tephritidae</taxon>
        <taxon>Bactrocera</taxon>
        <taxon>Bactrocera</taxon>
    </lineage>
</organism>
<dbReference type="InterPro" id="IPR010285">
    <property type="entry name" value="DNA_helicase_pif1-like_DEAD"/>
</dbReference>
<dbReference type="InterPro" id="IPR027417">
    <property type="entry name" value="P-loop_NTPase"/>
</dbReference>
<dbReference type="EC" id="5.6.2.3" evidence="1"/>
<keyword evidence="1" id="KW-0378">Hydrolase</keyword>
<evidence type="ECO:0000313" key="5">
    <source>
        <dbReference type="Proteomes" id="UP001652620"/>
    </source>
</evidence>
<sequence>MRISEVRSTTTTEEPIPSTSGRRLQSRRSTRTINYERLAFRYEPTVDYAGDESVNIGTMTSICQYCNALKFPLEPSGLCCANGKVKLPQLTTPPEPLNSLLLGHEPLSKHFLQNIQKYNSVFQMTSFGANIIEERGFNPTFKIQGQIHHRAGALLPSVDGEYKYLQIYFLENSETEINQRCGINRATRREIIVQLQQLLHEHNLLIQLFKTALEMMPSDDHKIVIRADKRPAGEHERHFNAPVLNEVAIVVVGENMDSRDIVIQRRDGGNLQRISETHRSYDALQYPLLFCRGEDGYHFLIKMINPATGQETNKKVSSMNFYAYRFMIRLNEDNHILKCRRLFHQFAVDMYVKVETERLTYIRLNQTKLRSEEYIHLRDAMNRDGNGNNIGRLTILPATYIGSPRHMHEYAQDAMTYVRQYGRPDLFITFTCNPKWIEITNQLLHGQSSSDRHDITARVFKQKLKALMDFIVKCHVFGDVRCWMYSVEWQKRGLPHAHILLWMVEKIRPDEIDLIICAEIPDPEVDPQLYEVVKKNMIHGPCGEHNHESPCMIDNKCSKRYPRALSADTITGNDGYPLYRRRSVEDNGRTITLQVKNKDVVVNNRWVVPYSPLLSKIFKAHCNVEYCNSVKSIKYVCKYVTKGNDMAVFGIADSNNDEVSQYQMGRYISSNEAVWRIFSFSIHERHPTVVHLTVHLENGQRVYFTTENAAQRAERPPATTLTSFFETCASDAFAKTLFYSEMPKYFTWNASSKKFQRRKQGQPVPGYANVYSTDALGRIYTVHPRNDECFYLRLLLVNVRGPTSFKFLKTVNGELCTTYREACQRLHLLEDDIHWDHTLADAVISSTSHQIRSLFAIIISACFPSSPQNLWNKYKDNMAEDILHQIRVTTANPDLAICTEIHNKVLITLEDLCVMISGKMLHELGMPAPNRPMHDALNREFERERQYDRNALSQSVQNKIPLLNLQQKTAYDTIMKSVNDGNGEFFFLDAPGGTGKTFLISLILDTIRAQNQIVLAVASSGIAATLLEGGRTVHSALKLPLNLQTLDQPTCNITKTSAMAKVLQNCRLIIWDECTMAHKRALEALDRTIRDLRGNQKLFGGAMILLAEDFRQTLPVIPRSTAADERSAFLKTSFL</sequence>
<reference evidence="6" key="1">
    <citation type="submission" date="2025-08" db="UniProtKB">
        <authorList>
            <consortium name="RefSeq"/>
        </authorList>
    </citation>
    <scope>IDENTIFICATION</scope>
    <source>
        <tissue evidence="6">Adult</tissue>
    </source>
</reference>
<feature type="domain" description="DNA helicase Pif1-like DEAD-box helicase" evidence="3">
    <location>
        <begin position="963"/>
        <end position="1133"/>
    </location>
</feature>
<dbReference type="RefSeq" id="XP_049310955.1">
    <property type="nucleotide sequence ID" value="XM_049454998.1"/>
</dbReference>
<keyword evidence="1" id="KW-0227">DNA damage</keyword>
<dbReference type="SUPFAM" id="SSF52540">
    <property type="entry name" value="P-loop containing nucleoside triphosphate hydrolases"/>
    <property type="match status" value="1"/>
</dbReference>
<dbReference type="Gene3D" id="3.40.50.300">
    <property type="entry name" value="P-loop containing nucleotide triphosphate hydrolases"/>
    <property type="match status" value="1"/>
</dbReference>
<dbReference type="PANTHER" id="PTHR10492">
    <property type="match status" value="1"/>
</dbReference>
<dbReference type="InterPro" id="IPR025476">
    <property type="entry name" value="Helitron_helicase-like"/>
</dbReference>
<comment type="similarity">
    <text evidence="1">Belongs to the helicase family.</text>
</comment>
<keyword evidence="1" id="KW-0547">Nucleotide-binding</keyword>
<comment type="cofactor">
    <cofactor evidence="1">
        <name>Mg(2+)</name>
        <dbReference type="ChEBI" id="CHEBI:18420"/>
    </cofactor>
</comment>
<dbReference type="PANTHER" id="PTHR10492:SF57">
    <property type="entry name" value="ATP-DEPENDENT DNA HELICASE"/>
    <property type="match status" value="1"/>
</dbReference>
<evidence type="ECO:0000259" key="3">
    <source>
        <dbReference type="Pfam" id="PF05970"/>
    </source>
</evidence>
<feature type="region of interest" description="Disordered" evidence="2">
    <location>
        <begin position="1"/>
        <end position="28"/>
    </location>
</feature>
<protein>
    <recommendedName>
        <fullName evidence="1">ATP-dependent DNA helicase</fullName>
        <ecNumber evidence="1">5.6.2.3</ecNumber>
    </recommendedName>
</protein>
<keyword evidence="1" id="KW-0233">DNA recombination</keyword>
<evidence type="ECO:0000313" key="6">
    <source>
        <dbReference type="RefSeq" id="XP_049310955.1"/>
    </source>
</evidence>
<feature type="compositionally biased region" description="Low complexity" evidence="2">
    <location>
        <begin position="8"/>
        <end position="20"/>
    </location>
</feature>